<reference evidence="2 3" key="1">
    <citation type="submission" date="2016-10" db="EMBL/GenBank/DDBJ databases">
        <authorList>
            <person name="de Groot N.N."/>
        </authorList>
    </citation>
    <scope>NUCLEOTIDE SEQUENCE [LARGE SCALE GENOMIC DNA]</scope>
    <source>
        <strain evidence="2 3">MON 2.2</strain>
    </source>
</reference>
<keyword evidence="3" id="KW-1185">Reference proteome</keyword>
<sequence length="167" mass="18842">MTAPTVDVARLRYLLNFDTPAQWRDRELAVAAVNALGPLLDQLAAAEQERDDARAIIVEAALETYLPEGAEIVVSTLLRVRGEARRDREALAAFRTEAYRVAKRLMRRARAAERHEARALRQQEEAREALARVEAVAARWVHEEWARHAVEDVRTALRPQQEQGAGS</sequence>
<feature type="coiled-coil region" evidence="1">
    <location>
        <begin position="102"/>
        <end position="132"/>
    </location>
</feature>
<dbReference type="STRING" id="675864.SAMN04489747_0917"/>
<evidence type="ECO:0000256" key="1">
    <source>
        <dbReference type="SAM" id="Coils"/>
    </source>
</evidence>
<dbReference type="RefSeq" id="WP_090591068.1">
    <property type="nucleotide sequence ID" value="NZ_LT629688.1"/>
</dbReference>
<evidence type="ECO:0000313" key="2">
    <source>
        <dbReference type="EMBL" id="SDD42305.1"/>
    </source>
</evidence>
<keyword evidence="1" id="KW-0175">Coiled coil</keyword>
<evidence type="ECO:0000313" key="3">
    <source>
        <dbReference type="Proteomes" id="UP000198546"/>
    </source>
</evidence>
<dbReference type="Proteomes" id="UP000198546">
    <property type="component" value="Chromosome i"/>
</dbReference>
<gene>
    <name evidence="2" type="ORF">SAMN04489747_0917</name>
</gene>
<proteinExistence type="predicted"/>
<name>A0A1G6UP25_9ACTN</name>
<dbReference type="AlphaFoldDB" id="A0A1G6UP25"/>
<dbReference type="EMBL" id="LT629688">
    <property type="protein sequence ID" value="SDD42305.1"/>
    <property type="molecule type" value="Genomic_DNA"/>
</dbReference>
<organism evidence="2 3">
    <name type="scientific">Auraticoccus monumenti</name>
    <dbReference type="NCBI Taxonomy" id="675864"/>
    <lineage>
        <taxon>Bacteria</taxon>
        <taxon>Bacillati</taxon>
        <taxon>Actinomycetota</taxon>
        <taxon>Actinomycetes</taxon>
        <taxon>Propionibacteriales</taxon>
        <taxon>Propionibacteriaceae</taxon>
        <taxon>Auraticoccus</taxon>
    </lineage>
</organism>
<protein>
    <submittedName>
        <fullName evidence="2">Uncharacterized protein</fullName>
    </submittedName>
</protein>
<accession>A0A1G6UP25</accession>